<comment type="caution">
    <text evidence="5">The sequence shown here is derived from an EMBL/GenBank/DDBJ whole genome shotgun (WGS) entry which is preliminary data.</text>
</comment>
<gene>
    <name evidence="5" type="ORF">ACFOKA_10830</name>
</gene>
<evidence type="ECO:0000256" key="3">
    <source>
        <dbReference type="ARBA" id="ARBA00023163"/>
    </source>
</evidence>
<keyword evidence="1" id="KW-0805">Transcription regulation</keyword>
<dbReference type="SMART" id="SM00345">
    <property type="entry name" value="HTH_GNTR"/>
    <property type="match status" value="1"/>
</dbReference>
<evidence type="ECO:0000256" key="1">
    <source>
        <dbReference type="ARBA" id="ARBA00023015"/>
    </source>
</evidence>
<organism evidence="5 6">
    <name type="scientific">Kordiimonas pumila</name>
    <dbReference type="NCBI Taxonomy" id="2161677"/>
    <lineage>
        <taxon>Bacteria</taxon>
        <taxon>Pseudomonadati</taxon>
        <taxon>Pseudomonadota</taxon>
        <taxon>Alphaproteobacteria</taxon>
        <taxon>Kordiimonadales</taxon>
        <taxon>Kordiimonadaceae</taxon>
        <taxon>Kordiimonas</taxon>
    </lineage>
</organism>
<dbReference type="PANTHER" id="PTHR43537:SF47">
    <property type="entry name" value="REGULATORY PROTEIN GNTR HTH"/>
    <property type="match status" value="1"/>
</dbReference>
<evidence type="ECO:0000256" key="2">
    <source>
        <dbReference type="ARBA" id="ARBA00023125"/>
    </source>
</evidence>
<evidence type="ECO:0000259" key="4">
    <source>
        <dbReference type="PROSITE" id="PS50949"/>
    </source>
</evidence>
<name>A0ABV7D6T8_9PROT</name>
<sequence>MEHSIQRRVQPNYLVDQVLQILQKALENDELQAGDKLPSETSLAKQYGVSRSTIREALRVLSHLGLVETWAGKGSFVVKTKAPDLITSDTMNLDLIKEIYEFRYNIEAEAAEKAALYRTEDQLSSMKSMLSKTKASFIAGNMDETVIQDTDFHISILKAAGCNFAVSLYESHRDVIEQAAKSVIAMPGSVASEHMLSSISAVHDDLLSAIEVQDAHAALVVVRRDQREVSAWLKMKEREQTTS</sequence>
<dbReference type="Proteomes" id="UP001595444">
    <property type="component" value="Unassembled WGS sequence"/>
</dbReference>
<keyword evidence="6" id="KW-1185">Reference proteome</keyword>
<dbReference type="InterPro" id="IPR011711">
    <property type="entry name" value="GntR_C"/>
</dbReference>
<dbReference type="Pfam" id="PF00392">
    <property type="entry name" value="GntR"/>
    <property type="match status" value="1"/>
</dbReference>
<evidence type="ECO:0000313" key="5">
    <source>
        <dbReference type="EMBL" id="MFC3052395.1"/>
    </source>
</evidence>
<dbReference type="Gene3D" id="1.20.120.530">
    <property type="entry name" value="GntR ligand-binding domain-like"/>
    <property type="match status" value="1"/>
</dbReference>
<dbReference type="PROSITE" id="PS50949">
    <property type="entry name" value="HTH_GNTR"/>
    <property type="match status" value="1"/>
</dbReference>
<proteinExistence type="predicted"/>
<feature type="domain" description="HTH gntR-type" evidence="4">
    <location>
        <begin position="12"/>
        <end position="80"/>
    </location>
</feature>
<dbReference type="PRINTS" id="PR00035">
    <property type="entry name" value="HTHGNTR"/>
</dbReference>
<reference evidence="6" key="1">
    <citation type="journal article" date="2019" name="Int. J. Syst. Evol. Microbiol.">
        <title>The Global Catalogue of Microorganisms (GCM) 10K type strain sequencing project: providing services to taxonomists for standard genome sequencing and annotation.</title>
        <authorList>
            <consortium name="The Broad Institute Genomics Platform"/>
            <consortium name="The Broad Institute Genome Sequencing Center for Infectious Disease"/>
            <person name="Wu L."/>
            <person name="Ma J."/>
        </authorList>
    </citation>
    <scope>NUCLEOTIDE SEQUENCE [LARGE SCALE GENOMIC DNA]</scope>
    <source>
        <strain evidence="6">KCTC 62164</strain>
    </source>
</reference>
<dbReference type="InterPro" id="IPR036390">
    <property type="entry name" value="WH_DNA-bd_sf"/>
</dbReference>
<keyword evidence="2" id="KW-0238">DNA-binding</keyword>
<protein>
    <submittedName>
        <fullName evidence="5">FadR/GntR family transcriptional regulator</fullName>
    </submittedName>
</protein>
<dbReference type="PANTHER" id="PTHR43537">
    <property type="entry name" value="TRANSCRIPTIONAL REGULATOR, GNTR FAMILY"/>
    <property type="match status" value="1"/>
</dbReference>
<accession>A0ABV7D6T8</accession>
<dbReference type="SUPFAM" id="SSF46785">
    <property type="entry name" value="Winged helix' DNA-binding domain"/>
    <property type="match status" value="1"/>
</dbReference>
<keyword evidence="3" id="KW-0804">Transcription</keyword>
<dbReference type="SUPFAM" id="SSF48008">
    <property type="entry name" value="GntR ligand-binding domain-like"/>
    <property type="match status" value="1"/>
</dbReference>
<dbReference type="InterPro" id="IPR036388">
    <property type="entry name" value="WH-like_DNA-bd_sf"/>
</dbReference>
<dbReference type="RefSeq" id="WP_194213939.1">
    <property type="nucleotide sequence ID" value="NZ_CP061205.1"/>
</dbReference>
<dbReference type="CDD" id="cd07377">
    <property type="entry name" value="WHTH_GntR"/>
    <property type="match status" value="1"/>
</dbReference>
<dbReference type="Gene3D" id="1.10.10.10">
    <property type="entry name" value="Winged helix-like DNA-binding domain superfamily/Winged helix DNA-binding domain"/>
    <property type="match status" value="1"/>
</dbReference>
<dbReference type="Pfam" id="PF07729">
    <property type="entry name" value="FCD"/>
    <property type="match status" value="1"/>
</dbReference>
<dbReference type="InterPro" id="IPR008920">
    <property type="entry name" value="TF_FadR/GntR_C"/>
</dbReference>
<dbReference type="EMBL" id="JBHRSL010000010">
    <property type="protein sequence ID" value="MFC3052395.1"/>
    <property type="molecule type" value="Genomic_DNA"/>
</dbReference>
<dbReference type="SMART" id="SM00895">
    <property type="entry name" value="FCD"/>
    <property type="match status" value="1"/>
</dbReference>
<evidence type="ECO:0000313" key="6">
    <source>
        <dbReference type="Proteomes" id="UP001595444"/>
    </source>
</evidence>
<dbReference type="InterPro" id="IPR000524">
    <property type="entry name" value="Tscrpt_reg_HTH_GntR"/>
</dbReference>